<evidence type="ECO:0000256" key="10">
    <source>
        <dbReference type="RuleBase" id="RU003474"/>
    </source>
</evidence>
<proteinExistence type="inferred from homology"/>
<evidence type="ECO:0000256" key="9">
    <source>
        <dbReference type="PROSITE-ProRule" id="PRU00472"/>
    </source>
</evidence>
<dbReference type="GeneID" id="115757233"/>
<dbReference type="PANTHER" id="PTHR11239">
    <property type="entry name" value="DNA-DIRECTED RNA POLYMERASE"/>
    <property type="match status" value="1"/>
</dbReference>
<comment type="subcellular location">
    <subcellularLocation>
        <location evidence="1">Nucleus</location>
        <location evidence="1">Nucleolus</location>
    </subcellularLocation>
</comment>
<keyword evidence="12" id="KW-1185">Reference proteome</keyword>
<dbReference type="Gene3D" id="2.20.25.10">
    <property type="match status" value="2"/>
</dbReference>
<evidence type="ECO:0000313" key="13">
    <source>
        <dbReference type="RefSeq" id="XP_048127660.1"/>
    </source>
</evidence>
<dbReference type="Pfam" id="PF01096">
    <property type="entry name" value="Zn_ribbon_TFIIS"/>
    <property type="match status" value="1"/>
</dbReference>
<comment type="function">
    <text evidence="8">DNA-dependent RNA polymerase catalyzes the transcription of DNA into RNA using the four ribonucleoside triphosphates as substrates.</text>
</comment>
<reference evidence="12" key="1">
    <citation type="submission" date="2025-05" db="UniProtKB">
        <authorList>
            <consortium name="RefSeq"/>
        </authorList>
    </citation>
    <scope>NUCLEOTIDE SEQUENCE [LARGE SCALE GENOMIC DNA]</scope>
</reference>
<dbReference type="InterPro" id="IPR001529">
    <property type="entry name" value="Zn_ribbon_RPB9"/>
</dbReference>
<dbReference type="PIRSF" id="PIRSF005586">
    <property type="entry name" value="RNApol_RpoM"/>
    <property type="match status" value="1"/>
</dbReference>
<evidence type="ECO:0000256" key="8">
    <source>
        <dbReference type="PIRNR" id="PIRNR005586"/>
    </source>
</evidence>
<evidence type="ECO:0000313" key="12">
    <source>
        <dbReference type="Proteomes" id="UP000827889"/>
    </source>
</evidence>
<dbReference type="PROSITE" id="PS01030">
    <property type="entry name" value="RNA_POL_M_15KD"/>
    <property type="match status" value="1"/>
</dbReference>
<dbReference type="InterPro" id="IPR034012">
    <property type="entry name" value="Zn_ribbon_RPB9_C"/>
</dbReference>
<dbReference type="SMART" id="SM00661">
    <property type="entry name" value="RPOL9"/>
    <property type="match status" value="1"/>
</dbReference>
<dbReference type="InterPro" id="IPR012164">
    <property type="entry name" value="Rpa12/Rpb9/Rpc10/TFS"/>
</dbReference>
<keyword evidence="2 8" id="KW-0240">DNA-directed RNA polymerase</keyword>
<reference evidence="13" key="2">
    <citation type="submission" date="2025-08" db="UniProtKB">
        <authorList>
            <consortium name="RefSeq"/>
        </authorList>
    </citation>
    <scope>IDENTIFICATION</scope>
    <source>
        <tissue evidence="13">Leaf</tissue>
    </source>
</reference>
<name>A0ABM3GTI5_9MYRT</name>
<evidence type="ECO:0000256" key="7">
    <source>
        <dbReference type="ARBA" id="ARBA00023242"/>
    </source>
</evidence>
<keyword evidence="6 8" id="KW-0804">Transcription</keyword>
<evidence type="ECO:0000256" key="2">
    <source>
        <dbReference type="ARBA" id="ARBA00022478"/>
    </source>
</evidence>
<evidence type="ECO:0000256" key="5">
    <source>
        <dbReference type="ARBA" id="ARBA00022833"/>
    </source>
</evidence>
<dbReference type="InterPro" id="IPR019761">
    <property type="entry name" value="DNA-dir_RNA_pol-M_15_CS"/>
</dbReference>
<dbReference type="CDD" id="cd10508">
    <property type="entry name" value="Zn-ribbon_RPB9"/>
    <property type="match status" value="1"/>
</dbReference>
<evidence type="ECO:0000256" key="4">
    <source>
        <dbReference type="ARBA" id="ARBA00022771"/>
    </source>
</evidence>
<keyword evidence="5" id="KW-0862">Zinc</keyword>
<dbReference type="PANTHER" id="PTHR11239:SF1">
    <property type="entry name" value="DNA-DIRECTED RNA POLYMERASE II SUBUNIT RPB9"/>
    <property type="match status" value="1"/>
</dbReference>
<evidence type="ECO:0000259" key="11">
    <source>
        <dbReference type="PROSITE" id="PS51133"/>
    </source>
</evidence>
<sequence>MSTMKFCCECNNILYPKEDREQKILLFACRNCEHQEVADNYCVYRNEIHHSVGERTQVLQDVAADPTLPRTKSVRCAQCSHGEAVFFQATARGEEGMTLFFVCCNPNCGYRWRD</sequence>
<dbReference type="Proteomes" id="UP000827889">
    <property type="component" value="Chromosome 1"/>
</dbReference>
<dbReference type="PROSITE" id="PS51133">
    <property type="entry name" value="ZF_TFIIS_2"/>
    <property type="match status" value="1"/>
</dbReference>
<dbReference type="InterPro" id="IPR001222">
    <property type="entry name" value="Znf_TFIIS"/>
</dbReference>
<evidence type="ECO:0000256" key="3">
    <source>
        <dbReference type="ARBA" id="ARBA00022723"/>
    </source>
</evidence>
<keyword evidence="4 9" id="KW-0863">Zinc-finger</keyword>
<organism evidence="12 13">
    <name type="scientific">Rhodamnia argentea</name>
    <dbReference type="NCBI Taxonomy" id="178133"/>
    <lineage>
        <taxon>Eukaryota</taxon>
        <taxon>Viridiplantae</taxon>
        <taxon>Streptophyta</taxon>
        <taxon>Embryophyta</taxon>
        <taxon>Tracheophyta</taxon>
        <taxon>Spermatophyta</taxon>
        <taxon>Magnoliopsida</taxon>
        <taxon>eudicotyledons</taxon>
        <taxon>Gunneridae</taxon>
        <taxon>Pentapetalae</taxon>
        <taxon>rosids</taxon>
        <taxon>malvids</taxon>
        <taxon>Myrtales</taxon>
        <taxon>Myrtaceae</taxon>
        <taxon>Myrtoideae</taxon>
        <taxon>Myrteae</taxon>
        <taxon>Australasian group</taxon>
        <taxon>Rhodamnia</taxon>
    </lineage>
</organism>
<keyword evidence="7 8" id="KW-0539">Nucleus</keyword>
<accession>A0ABM3GTI5</accession>
<comment type="similarity">
    <text evidence="8 10">Belongs to the archaeal rpoM/eukaryotic RPA12/RPB9/RPC11 RNA polymerase family.</text>
</comment>
<dbReference type="RefSeq" id="XP_048127660.1">
    <property type="nucleotide sequence ID" value="XM_048271703.1"/>
</dbReference>
<evidence type="ECO:0000256" key="6">
    <source>
        <dbReference type="ARBA" id="ARBA00023163"/>
    </source>
</evidence>
<keyword evidence="3 10" id="KW-0479">Metal-binding</keyword>
<dbReference type="GO" id="GO:0000428">
    <property type="term" value="C:DNA-directed RNA polymerase complex"/>
    <property type="evidence" value="ECO:0007669"/>
    <property type="project" value="UniProtKB-KW"/>
</dbReference>
<protein>
    <recommendedName>
        <fullName evidence="8">DNA-directed RNA polymerase subunit</fullName>
    </recommendedName>
</protein>
<gene>
    <name evidence="13" type="primary">LOC115757233</name>
</gene>
<feature type="domain" description="TFIIS-type" evidence="11">
    <location>
        <begin position="72"/>
        <end position="113"/>
    </location>
</feature>
<dbReference type="SMART" id="SM00440">
    <property type="entry name" value="ZnF_C2C2"/>
    <property type="match status" value="1"/>
</dbReference>
<dbReference type="Pfam" id="PF02150">
    <property type="entry name" value="Zn_ribbon_RPB9"/>
    <property type="match status" value="1"/>
</dbReference>
<dbReference type="SUPFAM" id="SSF57783">
    <property type="entry name" value="Zinc beta-ribbon"/>
    <property type="match status" value="2"/>
</dbReference>
<evidence type="ECO:0000256" key="1">
    <source>
        <dbReference type="ARBA" id="ARBA00004604"/>
    </source>
</evidence>